<name>A0A512D619_9MICO</name>
<comment type="caution">
    <text evidence="2">The sequence shown here is derived from an EMBL/GenBank/DDBJ whole genome shotgun (WGS) entry which is preliminary data.</text>
</comment>
<organism evidence="2 3">
    <name type="scientific">Terrabacter aerolatus</name>
    <dbReference type="NCBI Taxonomy" id="422442"/>
    <lineage>
        <taxon>Bacteria</taxon>
        <taxon>Bacillati</taxon>
        <taxon>Actinomycetota</taxon>
        <taxon>Actinomycetes</taxon>
        <taxon>Micrococcales</taxon>
        <taxon>Intrasporangiaceae</taxon>
        <taxon>Terrabacter</taxon>
    </lineage>
</organism>
<evidence type="ECO:0000313" key="2">
    <source>
        <dbReference type="EMBL" id="GEO31923.1"/>
    </source>
</evidence>
<proteinExistence type="predicted"/>
<reference evidence="2 3" key="1">
    <citation type="submission" date="2019-07" db="EMBL/GenBank/DDBJ databases">
        <title>Whole genome shotgun sequence of Terrabacter aerolatus NBRC 106305.</title>
        <authorList>
            <person name="Hosoyama A."/>
            <person name="Uohara A."/>
            <person name="Ohji S."/>
            <person name="Ichikawa N."/>
        </authorList>
    </citation>
    <scope>NUCLEOTIDE SEQUENCE [LARGE SCALE GENOMIC DNA]</scope>
    <source>
        <strain evidence="2 3">NBRC 106305</strain>
    </source>
</reference>
<keyword evidence="2" id="KW-0378">Hydrolase</keyword>
<accession>A0A512D619</accession>
<dbReference type="GO" id="GO:0016787">
    <property type="term" value="F:hydrolase activity"/>
    <property type="evidence" value="ECO:0007669"/>
    <property type="project" value="UniProtKB-KW"/>
</dbReference>
<sequence length="191" mass="20171">MQSHEASDLAARHLANMGSRWAHVQAVGRLADALAAQGRVSNDVAAAAWLHDIGYAPELADTNFHPLDGAVYLQGLSVQANVVALVAHHTGAAYEAAERGLSGALAALPVPNPTDLEELNLLDLVIGPSGSPTSPSARLSEVLERYPTNDPVHRAVAVSRPVLLGGAEQARRRLRLTDEWPLSVTEGVFEA</sequence>
<protein>
    <submittedName>
        <fullName evidence="2">Metal-dependent phosphohydrolase, HD subdomain protein</fullName>
    </submittedName>
</protein>
<dbReference type="EMBL" id="BJYX01000030">
    <property type="protein sequence ID" value="GEO31923.1"/>
    <property type="molecule type" value="Genomic_DNA"/>
</dbReference>
<dbReference type="AlphaFoldDB" id="A0A512D619"/>
<dbReference type="SUPFAM" id="SSF109604">
    <property type="entry name" value="HD-domain/PDEase-like"/>
    <property type="match status" value="1"/>
</dbReference>
<gene>
    <name evidence="2" type="ORF">TAE01_37330</name>
</gene>
<evidence type="ECO:0000259" key="1">
    <source>
        <dbReference type="Pfam" id="PF01966"/>
    </source>
</evidence>
<evidence type="ECO:0000313" key="3">
    <source>
        <dbReference type="Proteomes" id="UP000321534"/>
    </source>
</evidence>
<dbReference type="Proteomes" id="UP000321534">
    <property type="component" value="Unassembled WGS sequence"/>
</dbReference>
<dbReference type="Pfam" id="PF01966">
    <property type="entry name" value="HD"/>
    <property type="match status" value="1"/>
</dbReference>
<dbReference type="Gene3D" id="1.10.3210.10">
    <property type="entry name" value="Hypothetical protein af1432"/>
    <property type="match status" value="1"/>
</dbReference>
<feature type="domain" description="HD" evidence="1">
    <location>
        <begin position="20"/>
        <end position="96"/>
    </location>
</feature>
<keyword evidence="3" id="KW-1185">Reference proteome</keyword>
<dbReference type="InterPro" id="IPR006674">
    <property type="entry name" value="HD_domain"/>
</dbReference>